<evidence type="ECO:0000259" key="5">
    <source>
        <dbReference type="Pfam" id="PF00389"/>
    </source>
</evidence>
<dbReference type="PANTHER" id="PTHR42789">
    <property type="entry name" value="D-ISOMER SPECIFIC 2-HYDROXYACID DEHYDROGENASE FAMILY PROTEIN (AFU_ORTHOLOGUE AFUA_6G10090)"/>
    <property type="match status" value="1"/>
</dbReference>
<feature type="domain" description="D-isomer specific 2-hydroxyacid dehydrogenase NAD-binding" evidence="6">
    <location>
        <begin position="115"/>
        <end position="284"/>
    </location>
</feature>
<proteinExistence type="inferred from homology"/>
<evidence type="ECO:0000313" key="7">
    <source>
        <dbReference type="EMBL" id="XDK33972.1"/>
    </source>
</evidence>
<keyword evidence="2 4" id="KW-0560">Oxidoreductase</keyword>
<accession>A0AB39HRE1</accession>
<name>A0AB39HRE1_9BACI</name>
<evidence type="ECO:0000259" key="6">
    <source>
        <dbReference type="Pfam" id="PF02826"/>
    </source>
</evidence>
<dbReference type="AlphaFoldDB" id="A0AB39HRE1"/>
<dbReference type="GO" id="GO:0051287">
    <property type="term" value="F:NAD binding"/>
    <property type="evidence" value="ECO:0007669"/>
    <property type="project" value="InterPro"/>
</dbReference>
<organism evidence="7">
    <name type="scientific">Ornithinibacillus sp. 4-3</name>
    <dbReference type="NCBI Taxonomy" id="3231488"/>
    <lineage>
        <taxon>Bacteria</taxon>
        <taxon>Bacillati</taxon>
        <taxon>Bacillota</taxon>
        <taxon>Bacilli</taxon>
        <taxon>Bacillales</taxon>
        <taxon>Bacillaceae</taxon>
        <taxon>Ornithinibacillus</taxon>
    </lineage>
</organism>
<dbReference type="RefSeq" id="WP_368654650.1">
    <property type="nucleotide sequence ID" value="NZ_CP162599.1"/>
</dbReference>
<dbReference type="EMBL" id="CP162599">
    <property type="protein sequence ID" value="XDK33972.1"/>
    <property type="molecule type" value="Genomic_DNA"/>
</dbReference>
<dbReference type="InterPro" id="IPR029753">
    <property type="entry name" value="D-isomer_DH_CS"/>
</dbReference>
<dbReference type="InterPro" id="IPR050857">
    <property type="entry name" value="D-2-hydroxyacid_DH"/>
</dbReference>
<evidence type="ECO:0000256" key="1">
    <source>
        <dbReference type="ARBA" id="ARBA00005854"/>
    </source>
</evidence>
<dbReference type="PANTHER" id="PTHR42789:SF1">
    <property type="entry name" value="D-ISOMER SPECIFIC 2-HYDROXYACID DEHYDROGENASE FAMILY PROTEIN (AFU_ORTHOLOGUE AFUA_6G10090)"/>
    <property type="match status" value="1"/>
</dbReference>
<feature type="domain" description="D-isomer specific 2-hydroxyacid dehydrogenase catalytic" evidence="5">
    <location>
        <begin position="17"/>
        <end position="304"/>
    </location>
</feature>
<dbReference type="InterPro" id="IPR006140">
    <property type="entry name" value="D-isomer_DH_NAD-bd"/>
</dbReference>
<protein>
    <submittedName>
        <fullName evidence="7">NAD(P)-dependent oxidoreductase</fullName>
    </submittedName>
</protein>
<evidence type="ECO:0000256" key="3">
    <source>
        <dbReference type="ARBA" id="ARBA00023027"/>
    </source>
</evidence>
<dbReference type="InterPro" id="IPR006139">
    <property type="entry name" value="D-isomer_2_OHA_DH_cat_dom"/>
</dbReference>
<dbReference type="GO" id="GO:0016616">
    <property type="term" value="F:oxidoreductase activity, acting on the CH-OH group of donors, NAD or NADP as acceptor"/>
    <property type="evidence" value="ECO:0007669"/>
    <property type="project" value="InterPro"/>
</dbReference>
<dbReference type="Pfam" id="PF00389">
    <property type="entry name" value="2-Hacid_dh"/>
    <property type="match status" value="1"/>
</dbReference>
<keyword evidence="3" id="KW-0520">NAD</keyword>
<evidence type="ECO:0000256" key="2">
    <source>
        <dbReference type="ARBA" id="ARBA00023002"/>
    </source>
</evidence>
<dbReference type="SUPFAM" id="SSF52283">
    <property type="entry name" value="Formate/glycerate dehydrogenase catalytic domain-like"/>
    <property type="match status" value="1"/>
</dbReference>
<gene>
    <name evidence="7" type="ORF">AB4Y30_06370</name>
</gene>
<dbReference type="PROSITE" id="PS00671">
    <property type="entry name" value="D_2_HYDROXYACID_DH_3"/>
    <property type="match status" value="1"/>
</dbReference>
<sequence>MTKQIVVLSDYERIYPSSPKVAELEKKGYSITYHHHKITEEAEVVSLLKEADIAVLIRERVNLSADVLKKLPSLQMISQTGGGAAHIDLDQAEKQGITITLTGSTSRPSVVELTFGLMIACARQFTPHQQNLQQDKWIQYPGMELQNKRLGLLGYGKIAREVALVAESFNIEVVAWRPTGKKGDEHISILELEEVLSTSDIVSVHLKLVPELRGILNQQHLNLMKKGSIFINTARGALVDTKALVELLESGHLYGAGIDTFEEEPLVQNPFKNCPNVVLTPHIGYVTTEVLERFAEQSLQNILDHDLKSEMK</sequence>
<dbReference type="Pfam" id="PF02826">
    <property type="entry name" value="2-Hacid_dh_C"/>
    <property type="match status" value="1"/>
</dbReference>
<reference evidence="7" key="1">
    <citation type="submission" date="2024-07" db="EMBL/GenBank/DDBJ databases">
        <title>Halotolerant mesophilic bacterium Ornithinibacillus sp. 4-3, sp. nov., isolated from soil.</title>
        <authorList>
            <person name="Sidarenka A.V."/>
            <person name="Guliayeva D.E."/>
            <person name="Leanovich S.I."/>
            <person name="Hileuskaya K.S."/>
            <person name="Akhremchuk A.E."/>
            <person name="Sikolenko M.A."/>
            <person name="Valentovich L.N."/>
        </authorList>
    </citation>
    <scope>NUCLEOTIDE SEQUENCE</scope>
    <source>
        <strain evidence="7">4-3</strain>
    </source>
</reference>
<dbReference type="SUPFAM" id="SSF51735">
    <property type="entry name" value="NAD(P)-binding Rossmann-fold domains"/>
    <property type="match status" value="1"/>
</dbReference>
<evidence type="ECO:0000256" key="4">
    <source>
        <dbReference type="RuleBase" id="RU003719"/>
    </source>
</evidence>
<comment type="similarity">
    <text evidence="1 4">Belongs to the D-isomer specific 2-hydroxyacid dehydrogenase family.</text>
</comment>
<dbReference type="Gene3D" id="3.40.50.720">
    <property type="entry name" value="NAD(P)-binding Rossmann-like Domain"/>
    <property type="match status" value="2"/>
</dbReference>
<dbReference type="InterPro" id="IPR036291">
    <property type="entry name" value="NAD(P)-bd_dom_sf"/>
</dbReference>